<feature type="non-terminal residue" evidence="1">
    <location>
        <position position="1"/>
    </location>
</feature>
<sequence length="131" mass="14846">TKFNRTRLELPKTHWIDAACVGDVNTLKVLTINILRVESTGHGCRRYCRLNKFGFPCTAPKQTFKHVKTGDLVKVELTKDRKNIPSGIYTGRVKTPTAKGCEVVINGFRVCFSTMKDVIKLHRNDGYSYGR</sequence>
<keyword evidence="1" id="KW-0255">Endonuclease</keyword>
<protein>
    <submittedName>
        <fullName evidence="1">HNH endonuclease</fullName>
    </submittedName>
</protein>
<name>A0A951V125_9CYAN</name>
<keyword evidence="1" id="KW-0378">Hydrolase</keyword>
<evidence type="ECO:0000313" key="2">
    <source>
        <dbReference type="Proteomes" id="UP000729701"/>
    </source>
</evidence>
<reference evidence="1" key="2">
    <citation type="journal article" date="2022" name="Microbiol. Resour. Announc.">
        <title>Metagenome Sequencing to Explore Phylogenomics of Terrestrial Cyanobacteria.</title>
        <authorList>
            <person name="Ward R.D."/>
            <person name="Stajich J.E."/>
            <person name="Johansen J.R."/>
            <person name="Huntemann M."/>
            <person name="Clum A."/>
            <person name="Foster B."/>
            <person name="Foster B."/>
            <person name="Roux S."/>
            <person name="Palaniappan K."/>
            <person name="Varghese N."/>
            <person name="Mukherjee S."/>
            <person name="Reddy T.B.K."/>
            <person name="Daum C."/>
            <person name="Copeland A."/>
            <person name="Chen I.A."/>
            <person name="Ivanova N.N."/>
            <person name="Kyrpides N.C."/>
            <person name="Shapiro N."/>
            <person name="Eloe-Fadrosh E.A."/>
            <person name="Pietrasiak N."/>
        </authorList>
    </citation>
    <scope>NUCLEOTIDE SEQUENCE</scope>
    <source>
        <strain evidence="1">GSE-NOS-MK-12-04C</strain>
    </source>
</reference>
<dbReference type="GO" id="GO:0004519">
    <property type="term" value="F:endonuclease activity"/>
    <property type="evidence" value="ECO:0007669"/>
    <property type="project" value="UniProtKB-KW"/>
</dbReference>
<dbReference type="EMBL" id="JAHHGZ010000060">
    <property type="protein sequence ID" value="MBW4672045.1"/>
    <property type="molecule type" value="Genomic_DNA"/>
</dbReference>
<dbReference type="AlphaFoldDB" id="A0A951V125"/>
<keyword evidence="1" id="KW-0540">Nuclease</keyword>
<accession>A0A951V125</accession>
<organism evidence="1 2">
    <name type="scientific">Cyanomargarita calcarea GSE-NOS-MK-12-04C</name>
    <dbReference type="NCBI Taxonomy" id="2839659"/>
    <lineage>
        <taxon>Bacteria</taxon>
        <taxon>Bacillati</taxon>
        <taxon>Cyanobacteriota</taxon>
        <taxon>Cyanophyceae</taxon>
        <taxon>Nostocales</taxon>
        <taxon>Cyanomargaritaceae</taxon>
        <taxon>Cyanomargarita</taxon>
    </lineage>
</organism>
<dbReference type="Proteomes" id="UP000729701">
    <property type="component" value="Unassembled WGS sequence"/>
</dbReference>
<comment type="caution">
    <text evidence="1">The sequence shown here is derived from an EMBL/GenBank/DDBJ whole genome shotgun (WGS) entry which is preliminary data.</text>
</comment>
<reference evidence="1" key="1">
    <citation type="submission" date="2021-05" db="EMBL/GenBank/DDBJ databases">
        <authorList>
            <person name="Pietrasiak N."/>
            <person name="Ward R."/>
            <person name="Stajich J.E."/>
            <person name="Kurbessoian T."/>
        </authorList>
    </citation>
    <scope>NUCLEOTIDE SEQUENCE</scope>
    <source>
        <strain evidence="1">GSE-NOS-MK-12-04C</strain>
    </source>
</reference>
<proteinExistence type="predicted"/>
<gene>
    <name evidence="1" type="ORF">KME60_32625</name>
</gene>
<evidence type="ECO:0000313" key="1">
    <source>
        <dbReference type="EMBL" id="MBW4672045.1"/>
    </source>
</evidence>